<dbReference type="GO" id="GO:0005524">
    <property type="term" value="F:ATP binding"/>
    <property type="evidence" value="ECO:0007669"/>
    <property type="project" value="UniProtKB-KW"/>
</dbReference>
<dbReference type="InterPro" id="IPR001278">
    <property type="entry name" value="Arg-tRNA-ligase"/>
</dbReference>
<feature type="non-terminal residue" evidence="12">
    <location>
        <position position="1"/>
    </location>
</feature>
<dbReference type="GO" id="GO:0004814">
    <property type="term" value="F:arginine-tRNA ligase activity"/>
    <property type="evidence" value="ECO:0007669"/>
    <property type="project" value="UniProtKB-EC"/>
</dbReference>
<evidence type="ECO:0000256" key="1">
    <source>
        <dbReference type="ARBA" id="ARBA00004496"/>
    </source>
</evidence>
<dbReference type="PANTHER" id="PTHR11956:SF5">
    <property type="entry name" value="ARGININE--TRNA LIGASE, CYTOPLASMIC"/>
    <property type="match status" value="1"/>
</dbReference>
<dbReference type="EC" id="6.1.1.19" evidence="3"/>
<sequence length="341" mass="39972">ERIWKKCVDWSLKEFDRIYRILDIKIDLTLGESFYVPMLKNIIKEALKKRVAKKSKGAIIIEFPKEKLPPLMIQKSDKATLYPTRDLATIKYRRKKFRPYKIIYEVGADQSLYFKQMFLAAELLGWGKREDYFHIAHGLILLPTGRMRTRKGKIVLLENVLNGAIKRAREIIEKNPDLTEREKDEIARTVGIGAVKYNDLSQHYSKNIVFDWNKMLNLQGNSAPYLQYTNARAQSILRKTKEKIEGFDEKILKEKEELQLSKFLYYFPEIIEKAAKNYSPNLICNYLFELAQKFNIFYERLPVLKAKNENLRKTRLALVKVTSQVLKNGLNLLGISAPERM</sequence>
<evidence type="ECO:0000256" key="5">
    <source>
        <dbReference type="ARBA" id="ARBA00022598"/>
    </source>
</evidence>
<keyword evidence="6" id="KW-0547">Nucleotide-binding</keyword>
<dbReference type="SMART" id="SM00836">
    <property type="entry name" value="DALR_1"/>
    <property type="match status" value="1"/>
</dbReference>
<dbReference type="GO" id="GO:0005737">
    <property type="term" value="C:cytoplasm"/>
    <property type="evidence" value="ECO:0007669"/>
    <property type="project" value="UniProtKB-SubCell"/>
</dbReference>
<name>X1FCA1_9ZZZZ</name>
<keyword evidence="7" id="KW-0067">ATP-binding</keyword>
<protein>
    <recommendedName>
        <fullName evidence="3">arginine--tRNA ligase</fullName>
        <ecNumber evidence="3">6.1.1.19</ecNumber>
    </recommendedName>
</protein>
<organism evidence="12">
    <name type="scientific">marine sediment metagenome</name>
    <dbReference type="NCBI Taxonomy" id="412755"/>
    <lineage>
        <taxon>unclassified sequences</taxon>
        <taxon>metagenomes</taxon>
        <taxon>ecological metagenomes</taxon>
    </lineage>
</organism>
<comment type="catalytic activity">
    <reaction evidence="10">
        <text>tRNA(Arg) + L-arginine + ATP = L-arginyl-tRNA(Arg) + AMP + diphosphate</text>
        <dbReference type="Rhea" id="RHEA:20301"/>
        <dbReference type="Rhea" id="RHEA-COMP:9658"/>
        <dbReference type="Rhea" id="RHEA-COMP:9673"/>
        <dbReference type="ChEBI" id="CHEBI:30616"/>
        <dbReference type="ChEBI" id="CHEBI:32682"/>
        <dbReference type="ChEBI" id="CHEBI:33019"/>
        <dbReference type="ChEBI" id="CHEBI:78442"/>
        <dbReference type="ChEBI" id="CHEBI:78513"/>
        <dbReference type="ChEBI" id="CHEBI:456215"/>
        <dbReference type="EC" id="6.1.1.19"/>
    </reaction>
</comment>
<reference evidence="12" key="1">
    <citation type="journal article" date="2014" name="Front. Microbiol.">
        <title>High frequency of phylogenetically diverse reductive dehalogenase-homologous genes in deep subseafloor sedimentary metagenomes.</title>
        <authorList>
            <person name="Kawai M."/>
            <person name="Futagami T."/>
            <person name="Toyoda A."/>
            <person name="Takaki Y."/>
            <person name="Nishi S."/>
            <person name="Hori S."/>
            <person name="Arai W."/>
            <person name="Tsubouchi T."/>
            <person name="Morono Y."/>
            <person name="Uchiyama I."/>
            <person name="Ito T."/>
            <person name="Fujiyama A."/>
            <person name="Inagaki F."/>
            <person name="Takami H."/>
        </authorList>
    </citation>
    <scope>NUCLEOTIDE SEQUENCE</scope>
    <source>
        <strain evidence="12">Expedition CK06-06</strain>
    </source>
</reference>
<dbReference type="PANTHER" id="PTHR11956">
    <property type="entry name" value="ARGINYL-TRNA SYNTHETASE"/>
    <property type="match status" value="1"/>
</dbReference>
<evidence type="ECO:0000259" key="11">
    <source>
        <dbReference type="SMART" id="SM00836"/>
    </source>
</evidence>
<dbReference type="InterPro" id="IPR014729">
    <property type="entry name" value="Rossmann-like_a/b/a_fold"/>
</dbReference>
<keyword evidence="4" id="KW-0963">Cytoplasm</keyword>
<evidence type="ECO:0000256" key="2">
    <source>
        <dbReference type="ARBA" id="ARBA00005594"/>
    </source>
</evidence>
<dbReference type="GO" id="GO:0006420">
    <property type="term" value="P:arginyl-tRNA aminoacylation"/>
    <property type="evidence" value="ECO:0007669"/>
    <property type="project" value="InterPro"/>
</dbReference>
<accession>X1FCA1</accession>
<feature type="domain" description="DALR anticodon binding" evidence="11">
    <location>
        <begin position="226"/>
        <end position="341"/>
    </location>
</feature>
<dbReference type="InterPro" id="IPR009080">
    <property type="entry name" value="tRNAsynth_Ia_anticodon-bd"/>
</dbReference>
<keyword evidence="5" id="KW-0436">Ligase</keyword>
<dbReference type="Gene3D" id="1.10.730.10">
    <property type="entry name" value="Isoleucyl-tRNA Synthetase, Domain 1"/>
    <property type="match status" value="1"/>
</dbReference>
<comment type="subcellular location">
    <subcellularLocation>
        <location evidence="1">Cytoplasm</location>
    </subcellularLocation>
</comment>
<dbReference type="Pfam" id="PF05746">
    <property type="entry name" value="DALR_1"/>
    <property type="match status" value="1"/>
</dbReference>
<dbReference type="AlphaFoldDB" id="X1FCA1"/>
<dbReference type="FunFam" id="1.10.730.10:FF:000008">
    <property type="entry name" value="Arginine--tRNA ligase"/>
    <property type="match status" value="1"/>
</dbReference>
<dbReference type="Pfam" id="PF00750">
    <property type="entry name" value="tRNA-synt_1d"/>
    <property type="match status" value="1"/>
</dbReference>
<keyword evidence="8" id="KW-0648">Protein biosynthesis</keyword>
<dbReference type="CDD" id="cd07956">
    <property type="entry name" value="Anticodon_Ia_Arg"/>
    <property type="match status" value="1"/>
</dbReference>
<evidence type="ECO:0000256" key="4">
    <source>
        <dbReference type="ARBA" id="ARBA00022490"/>
    </source>
</evidence>
<dbReference type="EMBL" id="BARU01005119">
    <property type="protein sequence ID" value="GAH27004.1"/>
    <property type="molecule type" value="Genomic_DNA"/>
</dbReference>
<evidence type="ECO:0000256" key="10">
    <source>
        <dbReference type="ARBA" id="ARBA00049339"/>
    </source>
</evidence>
<evidence type="ECO:0000256" key="8">
    <source>
        <dbReference type="ARBA" id="ARBA00022917"/>
    </source>
</evidence>
<dbReference type="NCBIfam" id="TIGR00456">
    <property type="entry name" value="argS"/>
    <property type="match status" value="1"/>
</dbReference>
<evidence type="ECO:0000256" key="6">
    <source>
        <dbReference type="ARBA" id="ARBA00022741"/>
    </source>
</evidence>
<evidence type="ECO:0000256" key="9">
    <source>
        <dbReference type="ARBA" id="ARBA00023146"/>
    </source>
</evidence>
<dbReference type="SUPFAM" id="SSF47323">
    <property type="entry name" value="Anticodon-binding domain of a subclass of class I aminoacyl-tRNA synthetases"/>
    <property type="match status" value="1"/>
</dbReference>
<gene>
    <name evidence="12" type="ORF">S03H2_09870</name>
</gene>
<proteinExistence type="inferred from homology"/>
<dbReference type="InterPro" id="IPR035684">
    <property type="entry name" value="ArgRS_core"/>
</dbReference>
<dbReference type="Gene3D" id="3.40.50.620">
    <property type="entry name" value="HUPs"/>
    <property type="match status" value="1"/>
</dbReference>
<evidence type="ECO:0000256" key="7">
    <source>
        <dbReference type="ARBA" id="ARBA00022840"/>
    </source>
</evidence>
<evidence type="ECO:0000256" key="3">
    <source>
        <dbReference type="ARBA" id="ARBA00012837"/>
    </source>
</evidence>
<comment type="caution">
    <text evidence="12">The sequence shown here is derived from an EMBL/GenBank/DDBJ whole genome shotgun (WGS) entry which is preliminary data.</text>
</comment>
<dbReference type="InterPro" id="IPR008909">
    <property type="entry name" value="DALR_anticod-bd"/>
</dbReference>
<dbReference type="SUPFAM" id="SSF52374">
    <property type="entry name" value="Nucleotidylyl transferase"/>
    <property type="match status" value="1"/>
</dbReference>
<keyword evidence="9" id="KW-0030">Aminoacyl-tRNA synthetase</keyword>
<comment type="similarity">
    <text evidence="2">Belongs to the class-I aminoacyl-tRNA synthetase family.</text>
</comment>
<evidence type="ECO:0000313" key="12">
    <source>
        <dbReference type="EMBL" id="GAH27004.1"/>
    </source>
</evidence>